<dbReference type="SMART" id="SM00530">
    <property type="entry name" value="HTH_XRE"/>
    <property type="match status" value="1"/>
</dbReference>
<gene>
    <name evidence="2" type="ORF">PLANPX_3816</name>
</gene>
<accession>A0A5K7XBM0</accession>
<evidence type="ECO:0000313" key="2">
    <source>
        <dbReference type="EMBL" id="BBO34204.1"/>
    </source>
</evidence>
<dbReference type="InterPro" id="IPR010982">
    <property type="entry name" value="Lambda_DNA-bd_dom_sf"/>
</dbReference>
<dbReference type="Pfam" id="PF01381">
    <property type="entry name" value="HTH_3"/>
    <property type="match status" value="1"/>
</dbReference>
<dbReference type="Gene3D" id="1.10.260.40">
    <property type="entry name" value="lambda repressor-like DNA-binding domains"/>
    <property type="match status" value="1"/>
</dbReference>
<dbReference type="PROSITE" id="PS50943">
    <property type="entry name" value="HTH_CROC1"/>
    <property type="match status" value="1"/>
</dbReference>
<protein>
    <recommendedName>
        <fullName evidence="1">HTH cro/C1-type domain-containing protein</fullName>
    </recommendedName>
</protein>
<evidence type="ECO:0000259" key="1">
    <source>
        <dbReference type="PROSITE" id="PS50943"/>
    </source>
</evidence>
<organism evidence="2 3">
    <name type="scientific">Lacipirellula parvula</name>
    <dbReference type="NCBI Taxonomy" id="2650471"/>
    <lineage>
        <taxon>Bacteria</taxon>
        <taxon>Pseudomonadati</taxon>
        <taxon>Planctomycetota</taxon>
        <taxon>Planctomycetia</taxon>
        <taxon>Pirellulales</taxon>
        <taxon>Lacipirellulaceae</taxon>
        <taxon>Lacipirellula</taxon>
    </lineage>
</organism>
<feature type="domain" description="HTH cro/C1-type" evidence="1">
    <location>
        <begin position="10"/>
        <end position="63"/>
    </location>
</feature>
<dbReference type="CDD" id="cd00093">
    <property type="entry name" value="HTH_XRE"/>
    <property type="match status" value="1"/>
</dbReference>
<name>A0A5K7XBM0_9BACT</name>
<keyword evidence="3" id="KW-1185">Reference proteome</keyword>
<dbReference type="Proteomes" id="UP000326837">
    <property type="component" value="Chromosome"/>
</dbReference>
<dbReference type="GO" id="GO:0003677">
    <property type="term" value="F:DNA binding"/>
    <property type="evidence" value="ECO:0007669"/>
    <property type="project" value="InterPro"/>
</dbReference>
<dbReference type="KEGG" id="lpav:PLANPX_3816"/>
<evidence type="ECO:0000313" key="3">
    <source>
        <dbReference type="Proteomes" id="UP000326837"/>
    </source>
</evidence>
<dbReference type="InterPro" id="IPR001387">
    <property type="entry name" value="Cro/C1-type_HTH"/>
</dbReference>
<proteinExistence type="predicted"/>
<reference evidence="3" key="1">
    <citation type="submission" date="2019-10" db="EMBL/GenBank/DDBJ databases">
        <title>Lacipirellula parvula gen. nov., sp. nov., representing a lineage of planctomycetes widespread in freshwater anoxic habitats, and description of the family Lacipirellulaceae.</title>
        <authorList>
            <person name="Dedysh S.N."/>
            <person name="Kulichevskaya I.S."/>
            <person name="Beletsky A.V."/>
            <person name="Rakitin A.L."/>
            <person name="Mardanov A.V."/>
            <person name="Ivanova A.A."/>
            <person name="Saltykova V.X."/>
            <person name="Rijpstra W.I.C."/>
            <person name="Sinninghe Damste J.S."/>
            <person name="Ravin N.V."/>
        </authorList>
    </citation>
    <scope>NUCLEOTIDE SEQUENCE [LARGE SCALE GENOMIC DNA]</scope>
    <source>
        <strain evidence="3">PX69</strain>
    </source>
</reference>
<dbReference type="AlphaFoldDB" id="A0A5K7XBM0"/>
<sequence>MDIYLGQTARKLRDSLGLTQRAAADALDISFVHLCNIEKNRAAPSQALIDKYRELWGVDLYVLAWCSMGDNEKLPQAVRKSAGELAKGWQQHVDSLIKQQRSKAHG</sequence>
<dbReference type="SUPFAM" id="SSF47413">
    <property type="entry name" value="lambda repressor-like DNA-binding domains"/>
    <property type="match status" value="1"/>
</dbReference>
<dbReference type="EMBL" id="AP021861">
    <property type="protein sequence ID" value="BBO34204.1"/>
    <property type="molecule type" value="Genomic_DNA"/>
</dbReference>
<dbReference type="RefSeq" id="WP_152099827.1">
    <property type="nucleotide sequence ID" value="NZ_AP021861.1"/>
</dbReference>